<dbReference type="EMBL" id="OV696693">
    <property type="protein sequence ID" value="CAH1271988.1"/>
    <property type="molecule type" value="Genomic_DNA"/>
</dbReference>
<reference evidence="2" key="1">
    <citation type="submission" date="2022-01" db="EMBL/GenBank/DDBJ databases">
        <authorList>
            <person name="Braso-Vives M."/>
        </authorList>
    </citation>
    <scope>NUCLEOTIDE SEQUENCE</scope>
</reference>
<protein>
    <submittedName>
        <fullName evidence="2">Hypp4745 protein</fullName>
    </submittedName>
</protein>
<keyword evidence="3" id="KW-1185">Reference proteome</keyword>
<accession>A0A8K0EZQ5</accession>
<evidence type="ECO:0000313" key="2">
    <source>
        <dbReference type="EMBL" id="CAH1271988.1"/>
    </source>
</evidence>
<name>A0A8K0EZQ5_BRALA</name>
<sequence>MDIKSVAVRWIYHGRTRSDSTLSALLLAVLISHHVATIAGYELPDAGFEELSSEIVICSRTNNRLPPPVRVPSCFPAVLWVGEEGVLVSCQRYGPGVVAPGRGQSPDPAGPLSYS</sequence>
<organism evidence="2 3">
    <name type="scientific">Branchiostoma lanceolatum</name>
    <name type="common">Common lancelet</name>
    <name type="synonym">Amphioxus lanceolatum</name>
    <dbReference type="NCBI Taxonomy" id="7740"/>
    <lineage>
        <taxon>Eukaryota</taxon>
        <taxon>Metazoa</taxon>
        <taxon>Chordata</taxon>
        <taxon>Cephalochordata</taxon>
        <taxon>Leptocardii</taxon>
        <taxon>Amphioxiformes</taxon>
        <taxon>Branchiostomatidae</taxon>
        <taxon>Branchiostoma</taxon>
    </lineage>
</organism>
<evidence type="ECO:0000313" key="3">
    <source>
        <dbReference type="Proteomes" id="UP000838412"/>
    </source>
</evidence>
<gene>
    <name evidence="2" type="primary">Hypp4745</name>
    <name evidence="2" type="ORF">BLAG_LOCUS23776</name>
</gene>
<evidence type="ECO:0000256" key="1">
    <source>
        <dbReference type="SAM" id="MobiDB-lite"/>
    </source>
</evidence>
<proteinExistence type="predicted"/>
<feature type="region of interest" description="Disordered" evidence="1">
    <location>
        <begin position="96"/>
        <end position="115"/>
    </location>
</feature>
<dbReference type="Proteomes" id="UP000838412">
    <property type="component" value="Chromosome 8"/>
</dbReference>
<dbReference type="AlphaFoldDB" id="A0A8K0EZQ5"/>